<keyword evidence="4" id="KW-0105">Cadmium resistance</keyword>
<dbReference type="Proteomes" id="UP000767854">
    <property type="component" value="Unassembled WGS sequence"/>
</dbReference>
<accession>A0ABS2MRJ2</accession>
<dbReference type="SUPFAM" id="SSF46785">
    <property type="entry name" value="Winged helix' DNA-binding domain"/>
    <property type="match status" value="1"/>
</dbReference>
<dbReference type="InterPro" id="IPR051011">
    <property type="entry name" value="Metal_resp_trans_reg"/>
</dbReference>
<evidence type="ECO:0000256" key="2">
    <source>
        <dbReference type="ARBA" id="ARBA00023125"/>
    </source>
</evidence>
<dbReference type="RefSeq" id="WP_204664034.1">
    <property type="nucleotide sequence ID" value="NZ_JAFBDT010000011.1"/>
</dbReference>
<dbReference type="SMART" id="SM00418">
    <property type="entry name" value="HTH_ARSR"/>
    <property type="match status" value="1"/>
</dbReference>
<dbReference type="InterPro" id="IPR018334">
    <property type="entry name" value="ArsR_HTH"/>
</dbReference>
<sequence>MDSHNFCNCTVIHEEIVTAVKEHLLPDDTAKSTAALFRVLGDPTRVRILQLLSLKEMCVCDISAALDMSQSSISHQLNTLRTNRLVRNRKAGKVVYYALDDQHVLNILNQGIDHISHKGDPSW</sequence>
<dbReference type="EMBL" id="JAFBDT010000011">
    <property type="protein sequence ID" value="MBM7562012.1"/>
    <property type="molecule type" value="Genomic_DNA"/>
</dbReference>
<gene>
    <name evidence="6" type="ORF">JOC49_001555</name>
</gene>
<dbReference type="InterPro" id="IPR001845">
    <property type="entry name" value="HTH_ArsR_DNA-bd_dom"/>
</dbReference>
<dbReference type="Pfam" id="PF01022">
    <property type="entry name" value="HTH_5"/>
    <property type="match status" value="1"/>
</dbReference>
<evidence type="ECO:0000256" key="4">
    <source>
        <dbReference type="ARBA" id="ARBA00043263"/>
    </source>
</evidence>
<dbReference type="InterPro" id="IPR036390">
    <property type="entry name" value="WH_DNA-bd_sf"/>
</dbReference>
<keyword evidence="2" id="KW-0238">DNA-binding</keyword>
<dbReference type="PRINTS" id="PR00778">
    <property type="entry name" value="HTHARSR"/>
</dbReference>
<dbReference type="Gene3D" id="1.10.10.10">
    <property type="entry name" value="Winged helix-like DNA-binding domain superfamily/Winged helix DNA-binding domain"/>
    <property type="match status" value="1"/>
</dbReference>
<evidence type="ECO:0000256" key="3">
    <source>
        <dbReference type="ARBA" id="ARBA00023163"/>
    </source>
</evidence>
<feature type="domain" description="HTH arsR-type" evidence="5">
    <location>
        <begin position="25"/>
        <end position="119"/>
    </location>
</feature>
<dbReference type="PROSITE" id="PS00846">
    <property type="entry name" value="HTH_ARSR_1"/>
    <property type="match status" value="1"/>
</dbReference>
<dbReference type="PANTHER" id="PTHR43132">
    <property type="entry name" value="ARSENICAL RESISTANCE OPERON REPRESSOR ARSR-RELATED"/>
    <property type="match status" value="1"/>
</dbReference>
<proteinExistence type="predicted"/>
<name>A0ABS2MRJ2_9FIRM</name>
<reference evidence="6 7" key="1">
    <citation type="submission" date="2021-01" db="EMBL/GenBank/DDBJ databases">
        <title>Genomic Encyclopedia of Type Strains, Phase IV (KMG-IV): sequencing the most valuable type-strain genomes for metagenomic binning, comparative biology and taxonomic classification.</title>
        <authorList>
            <person name="Goeker M."/>
        </authorList>
    </citation>
    <scope>NUCLEOTIDE SEQUENCE [LARGE SCALE GENOMIC DNA]</scope>
    <source>
        <strain evidence="6 7">DSM 24436</strain>
    </source>
</reference>
<protein>
    <submittedName>
        <fullName evidence="6">ArsR family transcriptional regulator</fullName>
    </submittedName>
</protein>
<evidence type="ECO:0000256" key="1">
    <source>
        <dbReference type="ARBA" id="ARBA00023015"/>
    </source>
</evidence>
<dbReference type="NCBIfam" id="NF033788">
    <property type="entry name" value="HTH_metalloreg"/>
    <property type="match status" value="1"/>
</dbReference>
<dbReference type="CDD" id="cd00090">
    <property type="entry name" value="HTH_ARSR"/>
    <property type="match status" value="1"/>
</dbReference>
<dbReference type="PANTHER" id="PTHR43132:SF6">
    <property type="entry name" value="HTH-TYPE TRANSCRIPTIONAL REPRESSOR CZRA"/>
    <property type="match status" value="1"/>
</dbReference>
<evidence type="ECO:0000259" key="5">
    <source>
        <dbReference type="PROSITE" id="PS50987"/>
    </source>
</evidence>
<comment type="caution">
    <text evidence="6">The sequence shown here is derived from an EMBL/GenBank/DDBJ whole genome shotgun (WGS) entry which is preliminary data.</text>
</comment>
<dbReference type="InterPro" id="IPR011991">
    <property type="entry name" value="ArsR-like_HTH"/>
</dbReference>
<keyword evidence="7" id="KW-1185">Reference proteome</keyword>
<evidence type="ECO:0000313" key="6">
    <source>
        <dbReference type="EMBL" id="MBM7562012.1"/>
    </source>
</evidence>
<dbReference type="InterPro" id="IPR036388">
    <property type="entry name" value="WH-like_DNA-bd_sf"/>
</dbReference>
<keyword evidence="3" id="KW-0804">Transcription</keyword>
<dbReference type="PROSITE" id="PS50987">
    <property type="entry name" value="HTH_ARSR_2"/>
    <property type="match status" value="1"/>
</dbReference>
<evidence type="ECO:0000313" key="7">
    <source>
        <dbReference type="Proteomes" id="UP000767854"/>
    </source>
</evidence>
<organism evidence="6 7">
    <name type="scientific">Fusibacter tunisiensis</name>
    <dbReference type="NCBI Taxonomy" id="1008308"/>
    <lineage>
        <taxon>Bacteria</taxon>
        <taxon>Bacillati</taxon>
        <taxon>Bacillota</taxon>
        <taxon>Clostridia</taxon>
        <taxon>Eubacteriales</taxon>
        <taxon>Eubacteriales Family XII. Incertae Sedis</taxon>
        <taxon>Fusibacter</taxon>
    </lineage>
</organism>
<keyword evidence="1" id="KW-0805">Transcription regulation</keyword>